<protein>
    <submittedName>
        <fullName evidence="1">Uncharacterized protein</fullName>
    </submittedName>
</protein>
<dbReference type="EMBL" id="GBRH01186300">
    <property type="protein sequence ID" value="JAE11596.1"/>
    <property type="molecule type" value="Transcribed_RNA"/>
</dbReference>
<reference evidence="1" key="2">
    <citation type="journal article" date="2015" name="Data Brief">
        <title>Shoot transcriptome of the giant reed, Arundo donax.</title>
        <authorList>
            <person name="Barrero R.A."/>
            <person name="Guerrero F.D."/>
            <person name="Moolhuijzen P."/>
            <person name="Goolsby J.A."/>
            <person name="Tidwell J."/>
            <person name="Bellgard S.E."/>
            <person name="Bellgard M.I."/>
        </authorList>
    </citation>
    <scope>NUCLEOTIDE SEQUENCE</scope>
    <source>
        <tissue evidence="1">Shoot tissue taken approximately 20 cm above the soil surface</tissue>
    </source>
</reference>
<accession>A0A0A9FMS5</accession>
<proteinExistence type="predicted"/>
<reference evidence="1" key="1">
    <citation type="submission" date="2014-09" db="EMBL/GenBank/DDBJ databases">
        <authorList>
            <person name="Magalhaes I.L.F."/>
            <person name="Oliveira U."/>
            <person name="Santos F.R."/>
            <person name="Vidigal T.H.D.A."/>
            <person name="Brescovit A.D."/>
            <person name="Santos A.J."/>
        </authorList>
    </citation>
    <scope>NUCLEOTIDE SEQUENCE</scope>
    <source>
        <tissue evidence="1">Shoot tissue taken approximately 20 cm above the soil surface</tissue>
    </source>
</reference>
<dbReference type="AlphaFoldDB" id="A0A0A9FMS5"/>
<sequence length="21" mass="2268">MCTGNDTFNCASFASELITEN</sequence>
<name>A0A0A9FMS5_ARUDO</name>
<organism evidence="1">
    <name type="scientific">Arundo donax</name>
    <name type="common">Giant reed</name>
    <name type="synonym">Donax arundinaceus</name>
    <dbReference type="NCBI Taxonomy" id="35708"/>
    <lineage>
        <taxon>Eukaryota</taxon>
        <taxon>Viridiplantae</taxon>
        <taxon>Streptophyta</taxon>
        <taxon>Embryophyta</taxon>
        <taxon>Tracheophyta</taxon>
        <taxon>Spermatophyta</taxon>
        <taxon>Magnoliopsida</taxon>
        <taxon>Liliopsida</taxon>
        <taxon>Poales</taxon>
        <taxon>Poaceae</taxon>
        <taxon>PACMAD clade</taxon>
        <taxon>Arundinoideae</taxon>
        <taxon>Arundineae</taxon>
        <taxon>Arundo</taxon>
    </lineage>
</organism>
<evidence type="ECO:0000313" key="1">
    <source>
        <dbReference type="EMBL" id="JAE11596.1"/>
    </source>
</evidence>